<reference evidence="1 2" key="1">
    <citation type="journal article" date="2011" name="J. Bacteriol.">
        <title>Complete genome sequence of the type strain Cupriavidus necator N-1.</title>
        <authorList>
            <person name="Poehlein A."/>
            <person name="Kusian B."/>
            <person name="Friedrich B."/>
            <person name="Daniel R."/>
            <person name="Bowien B."/>
        </authorList>
    </citation>
    <scope>NUCLEOTIDE SEQUENCE [LARGE SCALE GENOMIC DNA]</scope>
    <source>
        <strain evidence="2">ATCC 43291 / DSM 13513 / CCUG 52238 / LMG 8453 / N-1</strain>
    </source>
</reference>
<name>G0EXU4_CUPNN</name>
<dbReference type="KEGG" id="cnc:CNE_1c19610"/>
<dbReference type="EMBL" id="CP002877">
    <property type="protein sequence ID" value="AEI77301.1"/>
    <property type="molecule type" value="Genomic_DNA"/>
</dbReference>
<evidence type="ECO:0000313" key="2">
    <source>
        <dbReference type="Proteomes" id="UP000006798"/>
    </source>
</evidence>
<gene>
    <name evidence="1" type="ordered locus">CNE_1c19610</name>
</gene>
<protein>
    <submittedName>
        <fullName evidence="1">Uncharacterized protein</fullName>
    </submittedName>
</protein>
<organism evidence="1 2">
    <name type="scientific">Cupriavidus necator (strain ATCC 43291 / DSM 13513 / CCUG 52238 / LMG 8453 / N-1)</name>
    <name type="common">Ralstonia eutropha</name>
    <dbReference type="NCBI Taxonomy" id="1042878"/>
    <lineage>
        <taxon>Bacteria</taxon>
        <taxon>Pseudomonadati</taxon>
        <taxon>Pseudomonadota</taxon>
        <taxon>Betaproteobacteria</taxon>
        <taxon>Burkholderiales</taxon>
        <taxon>Burkholderiaceae</taxon>
        <taxon>Cupriavidus</taxon>
    </lineage>
</organism>
<dbReference type="Proteomes" id="UP000006798">
    <property type="component" value="Chromosome 1"/>
</dbReference>
<sequence length="58" mass="6100">MAQMGMELLKTKAHINKMLEVPFGGAAPVMTAVMGGIHSHTFGGRQQDQTVALCTGIS</sequence>
<dbReference type="HOGENOM" id="CLU_2971824_0_0_4"/>
<evidence type="ECO:0000313" key="1">
    <source>
        <dbReference type="EMBL" id="AEI77301.1"/>
    </source>
</evidence>
<dbReference type="AlphaFoldDB" id="G0EXU4"/>
<proteinExistence type="predicted"/>
<accession>G0EXU4</accession>